<organism evidence="14 15">
    <name type="scientific">Rhodoferax antarcticus ANT.BR</name>
    <dbReference type="NCBI Taxonomy" id="1111071"/>
    <lineage>
        <taxon>Bacteria</taxon>
        <taxon>Pseudomonadati</taxon>
        <taxon>Pseudomonadota</taxon>
        <taxon>Betaproteobacteria</taxon>
        <taxon>Burkholderiales</taxon>
        <taxon>Comamonadaceae</taxon>
        <taxon>Rhodoferax</taxon>
    </lineage>
</organism>
<evidence type="ECO:0000256" key="11">
    <source>
        <dbReference type="RuleBase" id="RU364064"/>
    </source>
</evidence>
<gene>
    <name evidence="14" type="ORF">BLL52_4102</name>
</gene>
<evidence type="ECO:0000256" key="2">
    <source>
        <dbReference type="ARBA" id="ARBA00007405"/>
    </source>
</evidence>
<keyword evidence="7" id="KW-0215">Deoxyribonucleotide synthesis</keyword>
<keyword evidence="4 11" id="KW-0237">DNA synthesis</keyword>
<dbReference type="AlphaFoldDB" id="A0A1Q8Y9E6"/>
<evidence type="ECO:0000256" key="3">
    <source>
        <dbReference type="ARBA" id="ARBA00022628"/>
    </source>
</evidence>
<evidence type="ECO:0000256" key="10">
    <source>
        <dbReference type="ARBA" id="ARBA00047754"/>
    </source>
</evidence>
<evidence type="ECO:0000256" key="1">
    <source>
        <dbReference type="ARBA" id="ARBA00001922"/>
    </source>
</evidence>
<comment type="similarity">
    <text evidence="2 11">Belongs to the ribonucleoside diphosphate reductase class-2 family.</text>
</comment>
<keyword evidence="6 11" id="KW-0560">Oxidoreductase</keyword>
<evidence type="ECO:0000256" key="5">
    <source>
        <dbReference type="ARBA" id="ARBA00022741"/>
    </source>
</evidence>
<dbReference type="InterPro" id="IPR013509">
    <property type="entry name" value="RNR_lsu_N"/>
</dbReference>
<accession>A0A1Q8Y9E6</accession>
<evidence type="ECO:0000256" key="4">
    <source>
        <dbReference type="ARBA" id="ARBA00022634"/>
    </source>
</evidence>
<dbReference type="GO" id="GO:0031419">
    <property type="term" value="F:cobalamin binding"/>
    <property type="evidence" value="ECO:0007669"/>
    <property type="project" value="UniProtKB-KW"/>
</dbReference>
<dbReference type="CDD" id="cd02888">
    <property type="entry name" value="RNR_II_dimer"/>
    <property type="match status" value="1"/>
</dbReference>
<keyword evidence="5 11" id="KW-0547">Nucleotide-binding</keyword>
<dbReference type="Pfam" id="PF02867">
    <property type="entry name" value="Ribonuc_red_lgC"/>
    <property type="match status" value="1"/>
</dbReference>
<dbReference type="Gene3D" id="3.20.70.20">
    <property type="match status" value="1"/>
</dbReference>
<evidence type="ECO:0000259" key="12">
    <source>
        <dbReference type="Pfam" id="PF00317"/>
    </source>
</evidence>
<dbReference type="NCBIfam" id="TIGR02504">
    <property type="entry name" value="NrdJ_Z"/>
    <property type="match status" value="1"/>
</dbReference>
<dbReference type="GO" id="GO:0005524">
    <property type="term" value="F:ATP binding"/>
    <property type="evidence" value="ECO:0007669"/>
    <property type="project" value="InterPro"/>
</dbReference>
<dbReference type="InterPro" id="IPR013344">
    <property type="entry name" value="RNR_NrdJ/NrdZ"/>
</dbReference>
<feature type="domain" description="Ribonucleotide reductase large subunit N-terminal" evidence="12">
    <location>
        <begin position="15"/>
        <end position="77"/>
    </location>
</feature>
<keyword evidence="3 11" id="KW-0846">Cobalamin</keyword>
<evidence type="ECO:0000256" key="7">
    <source>
        <dbReference type="ARBA" id="ARBA00023116"/>
    </source>
</evidence>
<feature type="domain" description="Ribonucleotide reductase large subunit C-terminal" evidence="13">
    <location>
        <begin position="84"/>
        <end position="592"/>
    </location>
</feature>
<keyword evidence="8" id="KW-1015">Disulfide bond</keyword>
<keyword evidence="15" id="KW-1185">Reference proteome</keyword>
<dbReference type="GO" id="GO:0004748">
    <property type="term" value="F:ribonucleoside-diphosphate reductase activity, thioredoxin disulfide as acceptor"/>
    <property type="evidence" value="ECO:0007669"/>
    <property type="project" value="UniProtKB-EC"/>
</dbReference>
<dbReference type="Proteomes" id="UP000185911">
    <property type="component" value="Unassembled WGS sequence"/>
</dbReference>
<evidence type="ECO:0000256" key="6">
    <source>
        <dbReference type="ARBA" id="ARBA00023002"/>
    </source>
</evidence>
<evidence type="ECO:0000259" key="13">
    <source>
        <dbReference type="Pfam" id="PF02867"/>
    </source>
</evidence>
<protein>
    <recommendedName>
        <fullName evidence="11">Vitamin B12-dependent ribonucleotide reductase</fullName>
        <ecNumber evidence="11">1.17.4.1</ecNumber>
    </recommendedName>
</protein>
<dbReference type="SUPFAM" id="SSF51998">
    <property type="entry name" value="PFL-like glycyl radical enzymes"/>
    <property type="match status" value="1"/>
</dbReference>
<keyword evidence="9 11" id="KW-0170">Cobalt</keyword>
<reference evidence="14 15" key="1">
    <citation type="submission" date="2017-01" db="EMBL/GenBank/DDBJ databases">
        <title>Genome sequence of Rhodoferax antarcticus ANT.BR, a psychrophilic purple nonsulfur bacterium from an Antarctic microbial mat.</title>
        <authorList>
            <person name="Baker J."/>
            <person name="Riester C."/>
            <person name="Skinner B."/>
            <person name="Newell A."/>
            <person name="Swingley W."/>
            <person name="Madigan M."/>
            <person name="Jung D."/>
            <person name="Asao M."/>
            <person name="Chen M."/>
            <person name="Loughlin P."/>
            <person name="Pan H."/>
            <person name="Lin S."/>
            <person name="Li N."/>
            <person name="Shaw J."/>
            <person name="Prado M."/>
            <person name="Sherman C."/>
            <person name="Li X."/>
            <person name="Tang J."/>
            <person name="Blankenship R."/>
            <person name="Zhao T."/>
            <person name="Touchman J."/>
            <person name="Sattley M."/>
        </authorList>
    </citation>
    <scope>NUCLEOTIDE SEQUENCE [LARGE SCALE GENOMIC DNA]</scope>
    <source>
        <strain evidence="14 15">ANT.BR</strain>
    </source>
</reference>
<dbReference type="PRINTS" id="PR01183">
    <property type="entry name" value="RIBORDTASEM1"/>
</dbReference>
<dbReference type="EC" id="1.17.4.1" evidence="11"/>
<proteinExistence type="inferred from homology"/>
<comment type="caution">
    <text evidence="14">The sequence shown here is derived from an EMBL/GenBank/DDBJ whole genome shotgun (WGS) entry which is preliminary data.</text>
</comment>
<dbReference type="InterPro" id="IPR050862">
    <property type="entry name" value="RdRp_reductase_class-2"/>
</dbReference>
<dbReference type="GO" id="GO:0071897">
    <property type="term" value="P:DNA biosynthetic process"/>
    <property type="evidence" value="ECO:0007669"/>
    <property type="project" value="UniProtKB-KW"/>
</dbReference>
<comment type="catalytic activity">
    <reaction evidence="10 11">
        <text>a 2'-deoxyribonucleoside 5'-diphosphate + [thioredoxin]-disulfide + H2O = a ribonucleoside 5'-diphosphate + [thioredoxin]-dithiol</text>
        <dbReference type="Rhea" id="RHEA:23252"/>
        <dbReference type="Rhea" id="RHEA-COMP:10698"/>
        <dbReference type="Rhea" id="RHEA-COMP:10700"/>
        <dbReference type="ChEBI" id="CHEBI:15377"/>
        <dbReference type="ChEBI" id="CHEBI:29950"/>
        <dbReference type="ChEBI" id="CHEBI:50058"/>
        <dbReference type="ChEBI" id="CHEBI:57930"/>
        <dbReference type="ChEBI" id="CHEBI:73316"/>
        <dbReference type="EC" id="1.17.4.1"/>
    </reaction>
</comment>
<evidence type="ECO:0000313" key="14">
    <source>
        <dbReference type="EMBL" id="OLP04645.1"/>
    </source>
</evidence>
<comment type="function">
    <text evidence="11">Catalyzes the reduction of ribonucleotides to deoxyribonucleotides. May function to provide a pool of deoxyribonucleotide precursors for DNA repair during oxygen limitation and/or for immediate growth after restoration of oxygen.</text>
</comment>
<dbReference type="PANTHER" id="PTHR43371">
    <property type="entry name" value="VITAMIN B12-DEPENDENT RIBONUCLEOTIDE REDUCTASE"/>
    <property type="match status" value="1"/>
</dbReference>
<evidence type="ECO:0000313" key="15">
    <source>
        <dbReference type="Proteomes" id="UP000185911"/>
    </source>
</evidence>
<dbReference type="PANTHER" id="PTHR43371:SF1">
    <property type="entry name" value="RIBONUCLEOSIDE-DIPHOSPHATE REDUCTASE"/>
    <property type="match status" value="1"/>
</dbReference>
<dbReference type="InterPro" id="IPR000788">
    <property type="entry name" value="RNR_lg_C"/>
</dbReference>
<dbReference type="Pfam" id="PF00317">
    <property type="entry name" value="Ribonuc_red_lgN"/>
    <property type="match status" value="1"/>
</dbReference>
<dbReference type="GO" id="GO:0009263">
    <property type="term" value="P:deoxyribonucleotide biosynthetic process"/>
    <property type="evidence" value="ECO:0007669"/>
    <property type="project" value="UniProtKB-KW"/>
</dbReference>
<evidence type="ECO:0000256" key="9">
    <source>
        <dbReference type="ARBA" id="ARBA00023285"/>
    </source>
</evidence>
<name>A0A1Q8Y9E6_9BURK</name>
<sequence length="658" mass="72436">MFSKSNELAPQQVTLDVFVEKYCKTGTNDRTIQDVRHRVAKALAVGDVELELRFYSAMDQLGFIPAGRIHSAAGTGLRATLMNCFVQPVADAMSGELSPEDGHAGIMTALTQAAETMRRGGGVGYNFSRIRPKGALVKGTMSMASGPVSFMAVFDSMCNTVESAGSRRGAQMAVLNIEHPDIEEFITAKRKPGALTNFNVSVGVTDAFMRKVESDGFWELAHICQPCDLQVGQYRRRDGMWVYRTVRARALWNLIMRSTYEFAEPGVLQMDTINRENNLRYCEVLESVNPCGEQPLPAYGACDLGSINLTVHVRNPFGHLAGIDTGFGSDLVFDSYFDFESFKEAVRCGVRMLDSVLDVTQWPLEQQRESAHSKRRVGLGFLGLGDALVMMGLRYDSEAGRKMAAMISEVMRDTAYLESVELAKEKGAFPLFDAVKYLDEGGDYIKRLPESIRSEIRKHGIRNSHLTSIAPTGTISLAFADNASNGIEPAFAWSYNRKKRMPDGSSKDYVVEDHAYRVFVAMGGNTEMLPESFVSALSMTATAHCDMVAAVAPFIDSAISKTVNVPENYPFEEFRNLYMRSWKAGLKGITTYRPSAARGAVLTVNPTVERVEVSEEVEADAYQGTGGDLCPDCGHHSLHLRDGCTHCDHCHYVGSCSV</sequence>
<comment type="cofactor">
    <cofactor evidence="1 11">
        <name>adenosylcob(III)alamin</name>
        <dbReference type="ChEBI" id="CHEBI:18408"/>
    </cofactor>
</comment>
<evidence type="ECO:0000256" key="8">
    <source>
        <dbReference type="ARBA" id="ARBA00023157"/>
    </source>
</evidence>
<dbReference type="EMBL" id="MSYM01000020">
    <property type="protein sequence ID" value="OLP04645.1"/>
    <property type="molecule type" value="Genomic_DNA"/>
</dbReference>